<sequence>MPGEQPVSGRFDDSVVVVTGSTRGIGRGVAERFAAEDASVVVTGRSAEIGKDVAASIREDGGEAVFVEADMREPDDIAALMQATAEEYGGIDVLVNNAGVQTETSVTEATMEDWEFVLETDFRAYWLCAKEAVEYMDEGVILNMSSNHALLTMPRHFPYNAVKAGINGMTRTMALDLGPEIRANTISPGWIEVERTREELPEGRIEEVESIHPAGRIGTPEDVAGVATFLASDDAAFITGANLLVDGGRTASMQDDTLPDYRNR</sequence>
<dbReference type="GO" id="GO:0016491">
    <property type="term" value="F:oxidoreductase activity"/>
    <property type="evidence" value="ECO:0007669"/>
    <property type="project" value="UniProtKB-KW"/>
</dbReference>
<dbReference type="PANTHER" id="PTHR43639">
    <property type="entry name" value="OXIDOREDUCTASE, SHORT-CHAIN DEHYDROGENASE/REDUCTASE FAMILY (AFU_ORTHOLOGUE AFUA_5G02870)"/>
    <property type="match status" value="1"/>
</dbReference>
<dbReference type="AlphaFoldDB" id="A0A897MSM2"/>
<keyword evidence="5" id="KW-1185">Reference proteome</keyword>
<evidence type="ECO:0000256" key="1">
    <source>
        <dbReference type="ARBA" id="ARBA00006484"/>
    </source>
</evidence>
<evidence type="ECO:0000313" key="4">
    <source>
        <dbReference type="EMBL" id="QSG03291.1"/>
    </source>
</evidence>
<dbReference type="NCBIfam" id="NF005559">
    <property type="entry name" value="PRK07231.1"/>
    <property type="match status" value="1"/>
</dbReference>
<evidence type="ECO:0000256" key="2">
    <source>
        <dbReference type="ARBA" id="ARBA00023002"/>
    </source>
</evidence>
<feature type="domain" description="Ketoreductase" evidence="3">
    <location>
        <begin position="14"/>
        <end position="193"/>
    </location>
</feature>
<dbReference type="FunFam" id="3.40.50.720:FF:000084">
    <property type="entry name" value="Short-chain dehydrogenase reductase"/>
    <property type="match status" value="1"/>
</dbReference>
<dbReference type="EMBL" id="CP064786">
    <property type="protein sequence ID" value="QSG03291.1"/>
    <property type="molecule type" value="Genomic_DNA"/>
</dbReference>
<dbReference type="Pfam" id="PF13561">
    <property type="entry name" value="adh_short_C2"/>
    <property type="match status" value="1"/>
</dbReference>
<dbReference type="InterPro" id="IPR057326">
    <property type="entry name" value="KR_dom"/>
</dbReference>
<proteinExistence type="inferred from homology"/>
<dbReference type="PRINTS" id="PR00080">
    <property type="entry name" value="SDRFAMILY"/>
</dbReference>
<dbReference type="SMART" id="SM00822">
    <property type="entry name" value="PKS_KR"/>
    <property type="match status" value="1"/>
</dbReference>
<dbReference type="KEGG" id="hara:AArcS_2091"/>
<dbReference type="Proteomes" id="UP000663586">
    <property type="component" value="Chromosome"/>
</dbReference>
<dbReference type="PANTHER" id="PTHR43639:SF1">
    <property type="entry name" value="SHORT-CHAIN DEHYDROGENASE_REDUCTASE FAMILY PROTEIN"/>
    <property type="match status" value="1"/>
</dbReference>
<dbReference type="RefSeq" id="WP_238477347.1">
    <property type="nucleotide sequence ID" value="NZ_CP064786.1"/>
</dbReference>
<gene>
    <name evidence="4" type="primary">fabG8</name>
    <name evidence="4" type="ORF">AArcS_2091</name>
</gene>
<evidence type="ECO:0000313" key="5">
    <source>
        <dbReference type="Proteomes" id="UP000663586"/>
    </source>
</evidence>
<accession>A0A897MSM2</accession>
<dbReference type="InterPro" id="IPR036291">
    <property type="entry name" value="NAD(P)-bd_dom_sf"/>
</dbReference>
<dbReference type="Gene3D" id="3.40.50.720">
    <property type="entry name" value="NAD(P)-binding Rossmann-like Domain"/>
    <property type="match status" value="1"/>
</dbReference>
<comment type="similarity">
    <text evidence="1">Belongs to the short-chain dehydrogenases/reductases (SDR) family.</text>
</comment>
<dbReference type="InterPro" id="IPR002347">
    <property type="entry name" value="SDR_fam"/>
</dbReference>
<protein>
    <submittedName>
        <fullName evidence="4">Short-chain alcohol dehydrogenase</fullName>
    </submittedName>
</protein>
<keyword evidence="2" id="KW-0560">Oxidoreductase</keyword>
<name>A0A897MSM2_9EURY</name>
<dbReference type="CDD" id="cd05233">
    <property type="entry name" value="SDR_c"/>
    <property type="match status" value="1"/>
</dbReference>
<dbReference type="GeneID" id="70685467"/>
<reference evidence="4" key="1">
    <citation type="submission" date="2020-11" db="EMBL/GenBank/DDBJ databases">
        <title>Carbohydrate-dependent, anaerobic sulfur respiration: A novel catabolism in halophilic archaea.</title>
        <authorList>
            <person name="Sorokin D.Y."/>
            <person name="Messina E."/>
            <person name="Smedile F."/>
            <person name="La Cono V."/>
            <person name="Hallsworth J.E."/>
            <person name="Yakimov M.M."/>
        </authorList>
    </citation>
    <scope>NUCLEOTIDE SEQUENCE</scope>
    <source>
        <strain evidence="4">AArc-S</strain>
    </source>
</reference>
<dbReference type="PRINTS" id="PR00081">
    <property type="entry name" value="GDHRDH"/>
</dbReference>
<dbReference type="SUPFAM" id="SSF51735">
    <property type="entry name" value="NAD(P)-binding Rossmann-fold domains"/>
    <property type="match status" value="1"/>
</dbReference>
<evidence type="ECO:0000259" key="3">
    <source>
        <dbReference type="SMART" id="SM00822"/>
    </source>
</evidence>
<organism evidence="4 5">
    <name type="scientific">Natranaeroarchaeum sulfidigenes</name>
    <dbReference type="NCBI Taxonomy" id="2784880"/>
    <lineage>
        <taxon>Archaea</taxon>
        <taxon>Methanobacteriati</taxon>
        <taxon>Methanobacteriota</taxon>
        <taxon>Stenosarchaea group</taxon>
        <taxon>Halobacteria</taxon>
        <taxon>Halobacteriales</taxon>
        <taxon>Natronoarchaeaceae</taxon>
        <taxon>Natranaeroarchaeum</taxon>
    </lineage>
</organism>